<dbReference type="Gene3D" id="1.10.260.40">
    <property type="entry name" value="lambda repressor-like DNA-binding domains"/>
    <property type="match status" value="1"/>
</dbReference>
<gene>
    <name evidence="3" type="ORF">GCM10022395_06190</name>
</gene>
<dbReference type="Pfam" id="PF01381">
    <property type="entry name" value="HTH_3"/>
    <property type="match status" value="1"/>
</dbReference>
<dbReference type="InterPro" id="IPR053830">
    <property type="entry name" value="DUF6922"/>
</dbReference>
<evidence type="ECO:0000256" key="1">
    <source>
        <dbReference type="ARBA" id="ARBA00023125"/>
    </source>
</evidence>
<organism evidence="3 4">
    <name type="scientific">Snuella lapsa</name>
    <dbReference type="NCBI Taxonomy" id="870481"/>
    <lineage>
        <taxon>Bacteria</taxon>
        <taxon>Pseudomonadati</taxon>
        <taxon>Bacteroidota</taxon>
        <taxon>Flavobacteriia</taxon>
        <taxon>Flavobacteriales</taxon>
        <taxon>Flavobacteriaceae</taxon>
        <taxon>Snuella</taxon>
    </lineage>
</organism>
<dbReference type="InterPro" id="IPR001387">
    <property type="entry name" value="Cro/C1-type_HTH"/>
</dbReference>
<evidence type="ECO:0000259" key="2">
    <source>
        <dbReference type="PROSITE" id="PS50943"/>
    </source>
</evidence>
<dbReference type="EMBL" id="BAABCY010000017">
    <property type="protein sequence ID" value="GAA3557643.1"/>
    <property type="molecule type" value="Genomic_DNA"/>
</dbReference>
<dbReference type="InterPro" id="IPR010982">
    <property type="entry name" value="Lambda_DNA-bd_dom_sf"/>
</dbReference>
<dbReference type="CDD" id="cd00093">
    <property type="entry name" value="HTH_XRE"/>
    <property type="match status" value="1"/>
</dbReference>
<keyword evidence="4" id="KW-1185">Reference proteome</keyword>
<evidence type="ECO:0000313" key="4">
    <source>
        <dbReference type="Proteomes" id="UP001500954"/>
    </source>
</evidence>
<keyword evidence="1" id="KW-0238">DNA-binding</keyword>
<dbReference type="NCBIfam" id="TIGR02607">
    <property type="entry name" value="antidote_HigA"/>
    <property type="match status" value="1"/>
</dbReference>
<dbReference type="Proteomes" id="UP001500954">
    <property type="component" value="Unassembled WGS sequence"/>
</dbReference>
<comment type="caution">
    <text evidence="3">The sequence shown here is derived from an EMBL/GenBank/DDBJ whole genome shotgun (WGS) entry which is preliminary data.</text>
</comment>
<dbReference type="PANTHER" id="PTHR36924">
    <property type="entry name" value="ANTITOXIN HIGA-1"/>
    <property type="match status" value="1"/>
</dbReference>
<proteinExistence type="predicted"/>
<sequence length="192" mass="22547">MLKKVNTFVYYYIYAYICITKEAMLPKITKIKGIHPGLILGREIKRNNIKSSQLAMSIGEHKQTISAIINQKRGINPELSIKLANYFHTEEDYFMMLQAGYEVKRKLIENSNRMPNLDNIRRVLFWDTSFDKIDWNKNKRAIIQRILERGNDKEINEIIKFYGKATVSKIAKSINLSRFSTFQKNAETYDLI</sequence>
<dbReference type="Pfam" id="PF21956">
    <property type="entry name" value="DUF6922"/>
    <property type="match status" value="1"/>
</dbReference>
<accession>A0ABP6WZ40</accession>
<feature type="domain" description="HTH cro/C1-type" evidence="2">
    <location>
        <begin position="45"/>
        <end position="94"/>
    </location>
</feature>
<dbReference type="SUPFAM" id="SSF47413">
    <property type="entry name" value="lambda repressor-like DNA-binding domains"/>
    <property type="match status" value="1"/>
</dbReference>
<reference evidence="4" key="1">
    <citation type="journal article" date="2019" name="Int. J. Syst. Evol. Microbiol.">
        <title>The Global Catalogue of Microorganisms (GCM) 10K type strain sequencing project: providing services to taxonomists for standard genome sequencing and annotation.</title>
        <authorList>
            <consortium name="The Broad Institute Genomics Platform"/>
            <consortium name="The Broad Institute Genome Sequencing Center for Infectious Disease"/>
            <person name="Wu L."/>
            <person name="Ma J."/>
        </authorList>
    </citation>
    <scope>NUCLEOTIDE SEQUENCE [LARGE SCALE GENOMIC DNA]</scope>
    <source>
        <strain evidence="4">JCM 17111</strain>
    </source>
</reference>
<dbReference type="InterPro" id="IPR013430">
    <property type="entry name" value="Toxin_antidote_HigA"/>
</dbReference>
<dbReference type="SMART" id="SM00530">
    <property type="entry name" value="HTH_XRE"/>
    <property type="match status" value="1"/>
</dbReference>
<dbReference type="PANTHER" id="PTHR36924:SF1">
    <property type="entry name" value="ANTITOXIN HIGA-1"/>
    <property type="match status" value="1"/>
</dbReference>
<name>A0ABP6WZ40_9FLAO</name>
<evidence type="ECO:0000313" key="3">
    <source>
        <dbReference type="EMBL" id="GAA3557643.1"/>
    </source>
</evidence>
<dbReference type="PROSITE" id="PS50943">
    <property type="entry name" value="HTH_CROC1"/>
    <property type="match status" value="1"/>
</dbReference>
<protein>
    <recommendedName>
        <fullName evidence="2">HTH cro/C1-type domain-containing protein</fullName>
    </recommendedName>
</protein>